<evidence type="ECO:0000256" key="1">
    <source>
        <dbReference type="SAM" id="MobiDB-lite"/>
    </source>
</evidence>
<feature type="compositionally biased region" description="Basic and acidic residues" evidence="1">
    <location>
        <begin position="40"/>
        <end position="58"/>
    </location>
</feature>
<organism evidence="2 3">
    <name type="scientific">Stylonychia lemnae</name>
    <name type="common">Ciliate</name>
    <dbReference type="NCBI Taxonomy" id="5949"/>
    <lineage>
        <taxon>Eukaryota</taxon>
        <taxon>Sar</taxon>
        <taxon>Alveolata</taxon>
        <taxon>Ciliophora</taxon>
        <taxon>Intramacronucleata</taxon>
        <taxon>Spirotrichea</taxon>
        <taxon>Stichotrichia</taxon>
        <taxon>Sporadotrichida</taxon>
        <taxon>Oxytrichidae</taxon>
        <taxon>Stylonychinae</taxon>
        <taxon>Stylonychia</taxon>
    </lineage>
</organism>
<dbReference type="AlphaFoldDB" id="A0A078A3L9"/>
<keyword evidence="3" id="KW-1185">Reference proteome</keyword>
<feature type="compositionally biased region" description="Polar residues" evidence="1">
    <location>
        <begin position="248"/>
        <end position="266"/>
    </location>
</feature>
<sequence>MQKLNQINTPQQKQTVKLESGKNLHIQIVKGKALNDSDVDDHGLDEFDDKLGSDHEKNFSQTPQSRTGNPSVRPSIQTMSLKYTSTQSKVPFLYNVSIQAQISSESQQQHSTFSNHNMSHGLAPKIFSGAGNRISPTRNQNASLHLDKKELDKRDQQMQPSQVTLTQTNDLSRRAQVSANGNKYDSNTALDKKIKLPTHNHLFVGRNDNYGKSVQNSPYINQSKKLHQTQHIVNQEKTVHPRVNGLLQSKSSYDVPQKNKSNSTAKKNGRLFNKTDMINDSTISGINGGGSENKVLKIVRARLERDQFLLQSPTYISNLDRSNKTISYNPTNETQRETSPELVHNSKSLKVYKDGKVISYGAGPSLLTQKGNRLMEDKTIHNINNHYYDVKKRLNVHVVNNSSQGAGRQASQSNNDLDPFVKRQIIDEQRRKQQQQQQIQLKAERDEQLIQEQILKKQQRQGGSLSDRVQAQTFDQFYQNQLQFKSKVESSIENKRREEAMKTDIMGKKACPKPCKGSERIIQKYKKKILETDNPRDESSSINRDNTEQVYDRLYNNQSLIPGIQNKKNFRPERYGVNSEIERKVSKDHQEKYMEKLMQAGNDREGSAIRKHSDWLIKSSQMDLATSKTHTDKIMFDKLRKDFTKICNLEIYYAALCYASKRQETNTNEMIASITEKLSKAQQQSITTTTTTTTTTTQSVAQVSIKNSKVVQTKPSNKSSTKSVVTSTFSKSVIIKEDYLRNSLLRGTPIRYSNYVAALHQLGYLSDPRKITTAEEIQLQEIWKILGGVKSKDRTIKAENLFIFLAALLNIRLAVMIQRHDEEKLPDKHRFEGYLCFDEFENAHFICPDDITKVYKKFKQLALNRLNRKRDESSKRVEVYQDKPQFAISDNSKAYLELLKKRSVSIASARVQIKKTLAYDIIEENPTLYPKQASYPNNQQRSSRNQSPSSNLNRVFSQQDLKDHSRSYGNPKIAGKDEYETPNKTPLFGNKARMQQNSKKIENSYEQIKKQSLLDSKNRNNSKYVQKKLSEAEIQELINQKFNNEKKGELNQNTSMDEDKAESVFSGASRLKRSPIKQYESIIGPEVQKRGQIQKVEPVQDDPQMMSSIMDDNSRLEFSQQDFINAHDLVGHNRVQSQLETNQENKLNNHNNYTYDQSQDPEGEHQANDEEMEEEYDMDIELNVIDVDTSELYDRESLQSHGSIHSNYKQFALQKVQHLKVYSFKFGEDEPQRLIIYEDDDPQKLALRFAQKCGQGDEVRATIEGIIENDIMGGDDQQ</sequence>
<feature type="compositionally biased region" description="Low complexity" evidence="1">
    <location>
        <begin position="936"/>
        <end position="954"/>
    </location>
</feature>
<gene>
    <name evidence="2" type="primary">Contig15702.g16726</name>
    <name evidence="2" type="ORF">STYLEM_4326</name>
</gene>
<protein>
    <submittedName>
        <fullName evidence="2">Uncharacterized protein</fullName>
    </submittedName>
</protein>
<feature type="compositionally biased region" description="Polar residues" evidence="1">
    <location>
        <begin position="1143"/>
        <end position="1160"/>
    </location>
</feature>
<feature type="compositionally biased region" description="Polar residues" evidence="1">
    <location>
        <begin position="321"/>
        <end position="333"/>
    </location>
</feature>
<feature type="region of interest" description="Disordered" evidence="1">
    <location>
        <begin position="37"/>
        <end position="73"/>
    </location>
</feature>
<dbReference type="Proteomes" id="UP000039865">
    <property type="component" value="Unassembled WGS sequence"/>
</dbReference>
<dbReference type="InParanoid" id="A0A078A3L9"/>
<name>A0A078A3L9_STYLE</name>
<evidence type="ECO:0000313" key="2">
    <source>
        <dbReference type="EMBL" id="CDW75339.1"/>
    </source>
</evidence>
<proteinExistence type="predicted"/>
<feature type="region of interest" description="Disordered" evidence="1">
    <location>
        <begin position="248"/>
        <end position="270"/>
    </location>
</feature>
<feature type="region of interest" description="Disordered" evidence="1">
    <location>
        <begin position="1143"/>
        <end position="1172"/>
    </location>
</feature>
<feature type="region of interest" description="Disordered" evidence="1">
    <location>
        <begin position="930"/>
        <end position="989"/>
    </location>
</feature>
<evidence type="ECO:0000313" key="3">
    <source>
        <dbReference type="Proteomes" id="UP000039865"/>
    </source>
</evidence>
<accession>A0A078A3L9</accession>
<feature type="region of interest" description="Disordered" evidence="1">
    <location>
        <begin position="321"/>
        <end position="346"/>
    </location>
</feature>
<feature type="compositionally biased region" description="Polar residues" evidence="1">
    <location>
        <begin position="59"/>
        <end position="73"/>
    </location>
</feature>
<reference evidence="2 3" key="1">
    <citation type="submission" date="2014-06" db="EMBL/GenBank/DDBJ databases">
        <authorList>
            <person name="Swart Estienne"/>
        </authorList>
    </citation>
    <scope>NUCLEOTIDE SEQUENCE [LARGE SCALE GENOMIC DNA]</scope>
    <source>
        <strain evidence="2 3">130c</strain>
    </source>
</reference>
<dbReference type="EMBL" id="CCKQ01004188">
    <property type="protein sequence ID" value="CDW75339.1"/>
    <property type="molecule type" value="Genomic_DNA"/>
</dbReference>